<protein>
    <recommendedName>
        <fullName evidence="3">DNA repair protein RecN</fullName>
    </recommendedName>
    <alternativeName>
        <fullName evidence="8">Recombination protein N</fullName>
    </alternativeName>
</protein>
<feature type="non-terminal residue" evidence="11">
    <location>
        <position position="556"/>
    </location>
</feature>
<feature type="coiled-coil region" evidence="9">
    <location>
        <begin position="185"/>
        <end position="212"/>
    </location>
</feature>
<evidence type="ECO:0000256" key="4">
    <source>
        <dbReference type="ARBA" id="ARBA00022741"/>
    </source>
</evidence>
<evidence type="ECO:0000256" key="6">
    <source>
        <dbReference type="ARBA" id="ARBA00022840"/>
    </source>
</evidence>
<dbReference type="GO" id="GO:0016887">
    <property type="term" value="F:ATP hydrolysis activity"/>
    <property type="evidence" value="ECO:0007669"/>
    <property type="project" value="InterPro"/>
</dbReference>
<keyword evidence="6" id="KW-0067">ATP-binding</keyword>
<dbReference type="GO" id="GO:0009432">
    <property type="term" value="P:SOS response"/>
    <property type="evidence" value="ECO:0007669"/>
    <property type="project" value="TreeGrafter"/>
</dbReference>
<evidence type="ECO:0000256" key="9">
    <source>
        <dbReference type="SAM" id="Coils"/>
    </source>
</evidence>
<comment type="caution">
    <text evidence="11">The sequence shown here is derived from an EMBL/GenBank/DDBJ whole genome shotgun (WGS) entry which is preliminary data.</text>
</comment>
<dbReference type="GO" id="GO:0043590">
    <property type="term" value="C:bacterial nucleoid"/>
    <property type="evidence" value="ECO:0007669"/>
    <property type="project" value="TreeGrafter"/>
</dbReference>
<proteinExistence type="inferred from homology"/>
<dbReference type="AlphaFoldDB" id="A0A1F7RHV8"/>
<dbReference type="Proteomes" id="UP000179266">
    <property type="component" value="Unassembled WGS sequence"/>
</dbReference>
<evidence type="ECO:0000256" key="5">
    <source>
        <dbReference type="ARBA" id="ARBA00022763"/>
    </source>
</evidence>
<evidence type="ECO:0000313" key="11">
    <source>
        <dbReference type="EMBL" id="OGL41139.1"/>
    </source>
</evidence>
<dbReference type="InterPro" id="IPR004604">
    <property type="entry name" value="DNA_recomb/repair_RecN"/>
</dbReference>
<keyword evidence="9" id="KW-0175">Coiled coil</keyword>
<evidence type="ECO:0000313" key="12">
    <source>
        <dbReference type="Proteomes" id="UP000179266"/>
    </source>
</evidence>
<evidence type="ECO:0000256" key="8">
    <source>
        <dbReference type="ARBA" id="ARBA00033408"/>
    </source>
</evidence>
<dbReference type="CDD" id="cd03241">
    <property type="entry name" value="ABC_RecN"/>
    <property type="match status" value="2"/>
</dbReference>
<keyword evidence="7" id="KW-0234">DNA repair</keyword>
<gene>
    <name evidence="11" type="ORF">A2161_09695</name>
</gene>
<evidence type="ECO:0000256" key="1">
    <source>
        <dbReference type="ARBA" id="ARBA00003618"/>
    </source>
</evidence>
<reference evidence="11 12" key="1">
    <citation type="journal article" date="2016" name="Nat. Commun.">
        <title>Thousands of microbial genomes shed light on interconnected biogeochemical processes in an aquifer system.</title>
        <authorList>
            <person name="Anantharaman K."/>
            <person name="Brown C.T."/>
            <person name="Hug L.A."/>
            <person name="Sharon I."/>
            <person name="Castelle C.J."/>
            <person name="Probst A.J."/>
            <person name="Thomas B.C."/>
            <person name="Singh A."/>
            <person name="Wilkins M.J."/>
            <person name="Karaoz U."/>
            <person name="Brodie E.L."/>
            <person name="Williams K.H."/>
            <person name="Hubbard S.S."/>
            <person name="Banfield J.F."/>
        </authorList>
    </citation>
    <scope>NUCLEOTIDE SEQUENCE [LARGE SCALE GENOMIC DNA]</scope>
</reference>
<dbReference type="Pfam" id="PF02463">
    <property type="entry name" value="SMC_N"/>
    <property type="match status" value="1"/>
</dbReference>
<dbReference type="GO" id="GO:0006302">
    <property type="term" value="P:double-strand break repair"/>
    <property type="evidence" value="ECO:0007669"/>
    <property type="project" value="InterPro"/>
</dbReference>
<dbReference type="PANTHER" id="PTHR11059">
    <property type="entry name" value="DNA REPAIR PROTEIN RECN"/>
    <property type="match status" value="1"/>
</dbReference>
<evidence type="ECO:0000256" key="2">
    <source>
        <dbReference type="ARBA" id="ARBA00009441"/>
    </source>
</evidence>
<accession>A0A1F7RHV8</accession>
<evidence type="ECO:0000259" key="10">
    <source>
        <dbReference type="Pfam" id="PF02463"/>
    </source>
</evidence>
<dbReference type="NCBIfam" id="TIGR00634">
    <property type="entry name" value="recN"/>
    <property type="match status" value="1"/>
</dbReference>
<dbReference type="FunFam" id="3.40.50.300:FF:000319">
    <property type="entry name" value="DNA repair protein RecN"/>
    <property type="match status" value="1"/>
</dbReference>
<name>A0A1F7RHV8_9BACT</name>
<dbReference type="InterPro" id="IPR003395">
    <property type="entry name" value="RecF/RecN/SMC_N"/>
</dbReference>
<feature type="domain" description="RecF/RecN/SMC N-terminal" evidence="10">
    <location>
        <begin position="27"/>
        <end position="138"/>
    </location>
</feature>
<dbReference type="SUPFAM" id="SSF52540">
    <property type="entry name" value="P-loop containing nucleoside triphosphate hydrolases"/>
    <property type="match status" value="1"/>
</dbReference>
<dbReference type="GO" id="GO:0005524">
    <property type="term" value="F:ATP binding"/>
    <property type="evidence" value="ECO:0007669"/>
    <property type="project" value="UniProtKB-KW"/>
</dbReference>
<sequence length="556" mass="64008">MIHQIHHFYDRKLFIYEQTIIPYKHHMINRLRIRDFAIIDSLDIGFSPGFNALTGETGAGKSIIIDAISLLLGERASQELIRTGKKSSLVEGEFIISKNDSVLNILKENGWEICDDLIIGREISRSGKSQAFLNGRMIPISFLQRIGRYLVDIHGQHDHQSLLSSQIQRDFLDQYGGLESLRYKVAEAHFEYRRLEIELRNLEKSKIERARQLDLIQYELSEIEQSKISDPTEYEILLQERDRLIHAEKLTNTTKQAYIELFEGENSIFDRISVTRTQLNELTKFDSTIKDWVTKLEELSIQFQEIADSCRDYNDRIEFDPERIQSLETRIETLRSLQRKYGPTLTDVLTFYEKIKTELKHLVSDEKESQNFQNQMISVEKKLLDTATKLSEERKTASLTLKTEIESLLKKLGMPKTLFEVEFQPKPDPLRTSEGYLSEHITSTGFDLLEFRISPNPDELLKPLSKIASGGEISRIMLCLKNLLAVHDQIPSMVFDEIDQGIGGPTAEVVGNVMKSVAKHRQILCITHLAQIAFQADNHLLVEKNTRNQKTIVSVT</sequence>
<organism evidence="11 12">
    <name type="scientific">Candidatus Schekmanbacteria bacterium RBG_13_48_7</name>
    <dbReference type="NCBI Taxonomy" id="1817878"/>
    <lineage>
        <taxon>Bacteria</taxon>
        <taxon>Candidatus Schekmaniibacteriota</taxon>
    </lineage>
</organism>
<evidence type="ECO:0000256" key="7">
    <source>
        <dbReference type="ARBA" id="ARBA00023204"/>
    </source>
</evidence>
<dbReference type="PANTHER" id="PTHR11059:SF0">
    <property type="entry name" value="DNA REPAIR PROTEIN RECN"/>
    <property type="match status" value="1"/>
</dbReference>
<dbReference type="EMBL" id="MGDD01000353">
    <property type="protein sequence ID" value="OGL41139.1"/>
    <property type="molecule type" value="Genomic_DNA"/>
</dbReference>
<dbReference type="Gene3D" id="3.40.50.300">
    <property type="entry name" value="P-loop containing nucleotide triphosphate hydrolases"/>
    <property type="match status" value="2"/>
</dbReference>
<comment type="function">
    <text evidence="1">May be involved in recombinational repair of damaged DNA.</text>
</comment>
<keyword evidence="4" id="KW-0547">Nucleotide-binding</keyword>
<dbReference type="InterPro" id="IPR027417">
    <property type="entry name" value="P-loop_NTPase"/>
</dbReference>
<comment type="similarity">
    <text evidence="2">Belongs to the RecN family.</text>
</comment>
<evidence type="ECO:0000256" key="3">
    <source>
        <dbReference type="ARBA" id="ARBA00021315"/>
    </source>
</evidence>
<keyword evidence="5" id="KW-0227">DNA damage</keyword>
<dbReference type="PIRSF" id="PIRSF003128">
    <property type="entry name" value="RecN"/>
    <property type="match status" value="1"/>
</dbReference>
<dbReference type="GO" id="GO:0006310">
    <property type="term" value="P:DNA recombination"/>
    <property type="evidence" value="ECO:0007669"/>
    <property type="project" value="InterPro"/>
</dbReference>